<dbReference type="Proteomes" id="UP000320496">
    <property type="component" value="Chromosome"/>
</dbReference>
<evidence type="ECO:0000313" key="2">
    <source>
        <dbReference type="Proteomes" id="UP000320496"/>
    </source>
</evidence>
<protein>
    <submittedName>
        <fullName evidence="1">Uncharacterized protein</fullName>
    </submittedName>
</protein>
<dbReference type="AlphaFoldDB" id="A0A517ZF06"/>
<reference evidence="1 2" key="1">
    <citation type="submission" date="2019-02" db="EMBL/GenBank/DDBJ databases">
        <title>Deep-cultivation of Planctomycetes and their phenomic and genomic characterization uncovers novel biology.</title>
        <authorList>
            <person name="Wiegand S."/>
            <person name="Jogler M."/>
            <person name="Boedeker C."/>
            <person name="Pinto D."/>
            <person name="Vollmers J."/>
            <person name="Rivas-Marin E."/>
            <person name="Kohn T."/>
            <person name="Peeters S.H."/>
            <person name="Heuer A."/>
            <person name="Rast P."/>
            <person name="Oberbeckmann S."/>
            <person name="Bunk B."/>
            <person name="Jeske O."/>
            <person name="Meyerdierks A."/>
            <person name="Storesund J.E."/>
            <person name="Kallscheuer N."/>
            <person name="Luecker S."/>
            <person name="Lage O.M."/>
            <person name="Pohl T."/>
            <person name="Merkel B.J."/>
            <person name="Hornburger P."/>
            <person name="Mueller R.-W."/>
            <person name="Bruemmer F."/>
            <person name="Labrenz M."/>
            <person name="Spormann A.M."/>
            <person name="Op den Camp H."/>
            <person name="Overmann J."/>
            <person name="Amann R."/>
            <person name="Jetten M.S.M."/>
            <person name="Mascher T."/>
            <person name="Medema M.H."/>
            <person name="Devos D.P."/>
            <person name="Kaster A.-K."/>
            <person name="Ovreas L."/>
            <person name="Rohde M."/>
            <person name="Galperin M.Y."/>
            <person name="Jogler C."/>
        </authorList>
    </citation>
    <scope>NUCLEOTIDE SEQUENCE [LARGE SCALE GENOMIC DNA]</scope>
    <source>
        <strain evidence="1 2">Mal4</strain>
    </source>
</reference>
<sequence>MVAPYLAAVQLLQGPHIPGRNTLICFCMRDLINILPTGDEREAVPTSFSIAAASQLRGFKKKLNRLKSNVEDLANARDLPAQESLEDTYDLWKWICENPVVHSGQQSGAYRKAKRLLATVSRGDETALTNNVWIKELHTLQQWFSDRHHFSHAEREQPSIDAIRENVARLEHLLLEYTHEFFPLLAEFKKLVRNVQTTNEPPRQEDLQDLVSILRWGPEFERPLLPLLDERWLPGLHEGGYFANPPEDGLWLPSTYLARMAAVEPTLVAKVFREIGAANHFVLADMIAASLASPPDVAVSLVSPIAESSRSSRALLNWKGVCQLCAKLVEAGYANDGLDLIRSAFAPDLEGDHDSAPVDGVYAYREGFGLVMPNLADAVPDHVLTMLCEWLDLAVKHKRRVDLTTGEDGSYVWRPAIEDHPENSERDFAGVIVDFVRDVADDAIRNRRMSLEQVLEVLERSRFAIFTRLRLHLIAEFADEARNLVRDEMLNREYLDDYRCKREYARLVERGFEQLAPEEREEWLRWVDDGPEPSRLPVDREQVPDFVGRWKRDRLCWVRKHVEGDHRQRYQELVSEYGEPDPDGMIVRTRVTRFVAESPITLETLLGMTFPEVVRAVKEWRQEGSGWDGPSAEGFVRTFGEYVATQPQEFSKQATLLSEAPCEYIQVFLQKMAETVRDGIHVDAASVLELCKRAVDAPLPSGENQRSKHAWRWACDTVTEFVARLCQATSPNTTFYAPAEYRQRVWHLIDAVSCAPATSTLVRDVEDEDVRLHDYRQLAINSSRGRAVDAAFDYVRWIAKSLRTDGSAESLPDGWDSVPEVLGLVERELQQDRRSIEVMSTLGARIPDLYLIDRDWLSANAGRIFDLTAYEHDPSSAYGWAAWNSFLIWTQPHVEFYRLFEEQFRYAVEQASELDPDENAREQPMERLGVHLMVLYGRGNIELDDENVPLKEFLRSANPKTRRHAIDHIGWSFRRAGDAPEEVVDRLQKLWEFYWEASGRDDAVNDSHLFGSWFSSGVFPAEWALERLRQFVEINPAPEPSHAIAEQLVEVALTDVRVSLEFLDRIVRGDMEGWRVHGYRDSAKLILAESLKLDIDAKSRAERIIDILGRRGYFEFGDLL</sequence>
<evidence type="ECO:0000313" key="1">
    <source>
        <dbReference type="EMBL" id="QDU41051.1"/>
    </source>
</evidence>
<name>A0A517ZF06_9PLAN</name>
<dbReference type="EMBL" id="CP036275">
    <property type="protein sequence ID" value="QDU41051.1"/>
    <property type="molecule type" value="Genomic_DNA"/>
</dbReference>
<organism evidence="1 2">
    <name type="scientific">Maioricimonas rarisocia</name>
    <dbReference type="NCBI Taxonomy" id="2528026"/>
    <lineage>
        <taxon>Bacteria</taxon>
        <taxon>Pseudomonadati</taxon>
        <taxon>Planctomycetota</taxon>
        <taxon>Planctomycetia</taxon>
        <taxon>Planctomycetales</taxon>
        <taxon>Planctomycetaceae</taxon>
        <taxon>Maioricimonas</taxon>
    </lineage>
</organism>
<proteinExistence type="predicted"/>
<keyword evidence="2" id="KW-1185">Reference proteome</keyword>
<accession>A0A517ZF06</accession>
<dbReference type="KEGG" id="mri:Mal4_54160"/>
<gene>
    <name evidence="1" type="ORF">Mal4_54160</name>
</gene>